<dbReference type="SUPFAM" id="SSF54285">
    <property type="entry name" value="MoaD/ThiS"/>
    <property type="match status" value="1"/>
</dbReference>
<dbReference type="RefSeq" id="WP_263050152.1">
    <property type="nucleotide sequence ID" value="NZ_CP106735.1"/>
</dbReference>
<dbReference type="Gene3D" id="3.10.20.30">
    <property type="match status" value="1"/>
</dbReference>
<reference evidence="1" key="1">
    <citation type="submission" date="2022-10" db="EMBL/GenBank/DDBJ databases">
        <title>Comparative genomics and taxonomic characterization of three novel marine species of genus Reichenbachiella exhibiting antioxidant and polysaccharide degradation activities.</title>
        <authorList>
            <person name="Muhammad N."/>
            <person name="Lee Y.-J."/>
            <person name="Ko J."/>
            <person name="Kim S.-G."/>
        </authorList>
    </citation>
    <scope>NUCLEOTIDE SEQUENCE</scope>
    <source>
        <strain evidence="1">Wsw4-B4</strain>
    </source>
</reference>
<dbReference type="InterPro" id="IPR016155">
    <property type="entry name" value="Mopterin_synth/thiamin_S_b"/>
</dbReference>
<dbReference type="InterPro" id="IPR003749">
    <property type="entry name" value="ThiS/MoaD-like"/>
</dbReference>
<dbReference type="EMBL" id="CP106735">
    <property type="protein sequence ID" value="UXX78406.1"/>
    <property type="molecule type" value="Genomic_DNA"/>
</dbReference>
<name>A0ABY6CWV4_9BACT</name>
<gene>
    <name evidence="1" type="primary">thiS</name>
    <name evidence="1" type="ORF">N7E81_13675</name>
</gene>
<dbReference type="NCBIfam" id="TIGR01683">
    <property type="entry name" value="thiS"/>
    <property type="match status" value="1"/>
</dbReference>
<accession>A0ABY6CWV4</accession>
<evidence type="ECO:0000313" key="1">
    <source>
        <dbReference type="EMBL" id="UXX78406.1"/>
    </source>
</evidence>
<dbReference type="PANTHER" id="PTHR34472:SF1">
    <property type="entry name" value="SULFUR CARRIER PROTEIN THIS"/>
    <property type="match status" value="1"/>
</dbReference>
<sequence length="68" mass="7792">MQIKLNDKFYKISETETELSGILKANNLFHDRGIAVAINDEILPKQEWEKYQVQDQDNILIITATQGG</sequence>
<dbReference type="InterPro" id="IPR012675">
    <property type="entry name" value="Beta-grasp_dom_sf"/>
</dbReference>
<proteinExistence type="predicted"/>
<dbReference type="PANTHER" id="PTHR34472">
    <property type="entry name" value="SULFUR CARRIER PROTEIN THIS"/>
    <property type="match status" value="1"/>
</dbReference>
<dbReference type="Proteomes" id="UP001062165">
    <property type="component" value="Chromosome"/>
</dbReference>
<protein>
    <submittedName>
        <fullName evidence="1">Sulfur carrier protein ThiS</fullName>
    </submittedName>
</protein>
<dbReference type="Pfam" id="PF02597">
    <property type="entry name" value="ThiS"/>
    <property type="match status" value="1"/>
</dbReference>
<dbReference type="CDD" id="cd00565">
    <property type="entry name" value="Ubl_ThiS"/>
    <property type="match status" value="1"/>
</dbReference>
<organism evidence="1 2">
    <name type="scientific">Reichenbachiella carrageenanivorans</name>
    <dbReference type="NCBI Taxonomy" id="2979869"/>
    <lineage>
        <taxon>Bacteria</taxon>
        <taxon>Pseudomonadati</taxon>
        <taxon>Bacteroidota</taxon>
        <taxon>Cytophagia</taxon>
        <taxon>Cytophagales</taxon>
        <taxon>Reichenbachiellaceae</taxon>
        <taxon>Reichenbachiella</taxon>
    </lineage>
</organism>
<dbReference type="InterPro" id="IPR010035">
    <property type="entry name" value="Thi_S"/>
</dbReference>
<evidence type="ECO:0000313" key="2">
    <source>
        <dbReference type="Proteomes" id="UP001062165"/>
    </source>
</evidence>
<keyword evidence="2" id="KW-1185">Reference proteome</keyword>